<keyword evidence="6" id="KW-0805">Transcription regulation</keyword>
<dbReference type="Gene3D" id="3.40.190.80">
    <property type="match status" value="1"/>
</dbReference>
<dbReference type="PROSITE" id="PS00630">
    <property type="entry name" value="IMP_2"/>
    <property type="match status" value="1"/>
</dbReference>
<dbReference type="CDD" id="cd01639">
    <property type="entry name" value="IMPase"/>
    <property type="match status" value="1"/>
</dbReference>
<evidence type="ECO:0000256" key="2">
    <source>
        <dbReference type="ARBA" id="ARBA00001946"/>
    </source>
</evidence>
<dbReference type="AlphaFoldDB" id="A0A1X7AEQ6"/>
<feature type="binding site" evidence="8">
    <location>
        <position position="85"/>
    </location>
    <ligand>
        <name>Mg(2+)</name>
        <dbReference type="ChEBI" id="CHEBI:18420"/>
        <label>1</label>
        <note>catalytic</note>
    </ligand>
</feature>
<dbReference type="SUPFAM" id="SSF56655">
    <property type="entry name" value="Carbohydrate phosphatase"/>
    <property type="match status" value="1"/>
</dbReference>
<proteinExistence type="inferred from homology"/>
<evidence type="ECO:0000313" key="11">
    <source>
        <dbReference type="Proteomes" id="UP000196573"/>
    </source>
</evidence>
<dbReference type="PRINTS" id="PR00377">
    <property type="entry name" value="IMPHPHTASES"/>
</dbReference>
<comment type="cofactor">
    <cofactor evidence="2 8 9">
        <name>Mg(2+)</name>
        <dbReference type="ChEBI" id="CHEBI:18420"/>
    </cofactor>
</comment>
<reference evidence="10 11" key="1">
    <citation type="submission" date="2017-03" db="EMBL/GenBank/DDBJ databases">
        <authorList>
            <person name="Afonso C.L."/>
            <person name="Miller P.J."/>
            <person name="Scott M.A."/>
            <person name="Spackman E."/>
            <person name="Goraichik I."/>
            <person name="Dimitrov K.M."/>
            <person name="Suarez D.L."/>
            <person name="Swayne D.E."/>
        </authorList>
    </citation>
    <scope>NUCLEOTIDE SEQUENCE [LARGE SCALE GENOMIC DNA]</scope>
    <source>
        <strain evidence="10">SB41UT1</strain>
    </source>
</reference>
<keyword evidence="6" id="KW-0889">Transcription antitermination</keyword>
<dbReference type="InterPro" id="IPR020550">
    <property type="entry name" value="Inositol_monophosphatase_CS"/>
</dbReference>
<evidence type="ECO:0000256" key="9">
    <source>
        <dbReference type="RuleBase" id="RU364068"/>
    </source>
</evidence>
<protein>
    <recommendedName>
        <fullName evidence="9">Inositol-1-monophosphatase</fullName>
        <ecNumber evidence="9">3.1.3.25</ecNumber>
    </recommendedName>
</protein>
<feature type="binding site" evidence="8">
    <location>
        <position position="86"/>
    </location>
    <ligand>
        <name>Mg(2+)</name>
        <dbReference type="ChEBI" id="CHEBI:18420"/>
        <label>1</label>
        <note>catalytic</note>
    </ligand>
</feature>
<dbReference type="InterPro" id="IPR020583">
    <property type="entry name" value="Inositol_monoP_metal-BS"/>
</dbReference>
<feature type="binding site" evidence="8">
    <location>
        <position position="213"/>
    </location>
    <ligand>
        <name>Mg(2+)</name>
        <dbReference type="ChEBI" id="CHEBI:18420"/>
        <label>1</label>
        <note>catalytic</note>
    </ligand>
</feature>
<feature type="binding site" evidence="8">
    <location>
        <position position="83"/>
    </location>
    <ligand>
        <name>Mg(2+)</name>
        <dbReference type="ChEBI" id="CHEBI:18420"/>
        <label>1</label>
        <note>catalytic</note>
    </ligand>
</feature>
<evidence type="ECO:0000256" key="1">
    <source>
        <dbReference type="ARBA" id="ARBA00001033"/>
    </source>
</evidence>
<dbReference type="Gene3D" id="3.30.540.10">
    <property type="entry name" value="Fructose-1,6-Bisphosphatase, subunit A, domain 1"/>
    <property type="match status" value="1"/>
</dbReference>
<keyword evidence="7 8" id="KW-0460">Magnesium</keyword>
<keyword evidence="5 9" id="KW-0378">Hydrolase</keyword>
<dbReference type="Pfam" id="PF00459">
    <property type="entry name" value="Inositol_P"/>
    <property type="match status" value="1"/>
</dbReference>
<accession>A0A1X7AEQ6</accession>
<keyword evidence="11" id="KW-1185">Reference proteome</keyword>
<dbReference type="PANTHER" id="PTHR20854">
    <property type="entry name" value="INOSITOL MONOPHOSPHATASE"/>
    <property type="match status" value="1"/>
</dbReference>
<dbReference type="GO" id="GO:0046872">
    <property type="term" value="F:metal ion binding"/>
    <property type="evidence" value="ECO:0007669"/>
    <property type="project" value="UniProtKB-KW"/>
</dbReference>
<dbReference type="InterPro" id="IPR033942">
    <property type="entry name" value="IMPase"/>
</dbReference>
<name>A0A1X7AEQ6_9GAMM</name>
<sequence length="267" mass="29343">MVTMALRAAHKAGEIIAQGYEQLDVIKVQNKEPNDYVTEIDKASERAIIASLKKSYPDHGFLGEETGHQPGQGEGADYLWIIDPLDGTTNFIHGVPHFAVSIACVYRGKVEHAVVYNPVTREEFTASRGKGAAMNGRRIRVTNRLGLRGALLGTGFPFRQDQMNYLDNYMSMFRSLVGLTAGIRRPGAASLDLAYVAAGRFDGFWEFGLKEWDMAAGILLITEAGGLVGDFRGGNKHMEKGQIVCGNLKVFKEILTTIQPFVAEDMK</sequence>
<keyword evidence="6" id="KW-0804">Transcription</keyword>
<dbReference type="GO" id="GO:0008934">
    <property type="term" value="F:inositol monophosphate 1-phosphatase activity"/>
    <property type="evidence" value="ECO:0007669"/>
    <property type="project" value="InterPro"/>
</dbReference>
<dbReference type="GO" id="GO:0031564">
    <property type="term" value="P:transcription antitermination"/>
    <property type="evidence" value="ECO:0007669"/>
    <property type="project" value="UniProtKB-KW"/>
</dbReference>
<feature type="binding site" evidence="8">
    <location>
        <position position="64"/>
    </location>
    <ligand>
        <name>Mg(2+)</name>
        <dbReference type="ChEBI" id="CHEBI:18420"/>
        <label>1</label>
        <note>catalytic</note>
    </ligand>
</feature>
<keyword evidence="4 8" id="KW-0479">Metal-binding</keyword>
<dbReference type="Proteomes" id="UP000196573">
    <property type="component" value="Unassembled WGS sequence"/>
</dbReference>
<dbReference type="EC" id="3.1.3.25" evidence="9"/>
<evidence type="ECO:0000256" key="3">
    <source>
        <dbReference type="ARBA" id="ARBA00009759"/>
    </source>
</evidence>
<dbReference type="InterPro" id="IPR000760">
    <property type="entry name" value="Inositol_monophosphatase-like"/>
</dbReference>
<dbReference type="PROSITE" id="PS00629">
    <property type="entry name" value="IMP_1"/>
    <property type="match status" value="1"/>
</dbReference>
<gene>
    <name evidence="10" type="primary">suhB_1</name>
    <name evidence="10" type="ORF">EHSB41UT_00222</name>
</gene>
<dbReference type="EMBL" id="FWPT01000001">
    <property type="protein sequence ID" value="SMA33069.1"/>
    <property type="molecule type" value="Genomic_DNA"/>
</dbReference>
<organism evidence="10 11">
    <name type="scientific">Parendozoicomonas haliclonae</name>
    <dbReference type="NCBI Taxonomy" id="1960125"/>
    <lineage>
        <taxon>Bacteria</taxon>
        <taxon>Pseudomonadati</taxon>
        <taxon>Pseudomonadota</taxon>
        <taxon>Gammaproteobacteria</taxon>
        <taxon>Oceanospirillales</taxon>
        <taxon>Endozoicomonadaceae</taxon>
        <taxon>Parendozoicomonas</taxon>
    </lineage>
</organism>
<evidence type="ECO:0000256" key="7">
    <source>
        <dbReference type="ARBA" id="ARBA00022842"/>
    </source>
</evidence>
<evidence type="ECO:0000256" key="6">
    <source>
        <dbReference type="ARBA" id="ARBA00022814"/>
    </source>
</evidence>
<dbReference type="FunFam" id="3.30.540.10:FF:000003">
    <property type="entry name" value="Inositol-1-monophosphatase"/>
    <property type="match status" value="1"/>
</dbReference>
<comment type="similarity">
    <text evidence="3 9">Belongs to the inositol monophosphatase superfamily.</text>
</comment>
<evidence type="ECO:0000256" key="4">
    <source>
        <dbReference type="ARBA" id="ARBA00022723"/>
    </source>
</evidence>
<evidence type="ECO:0000313" key="10">
    <source>
        <dbReference type="EMBL" id="SMA33069.1"/>
    </source>
</evidence>
<dbReference type="PANTHER" id="PTHR20854:SF4">
    <property type="entry name" value="INOSITOL-1-MONOPHOSPHATASE-RELATED"/>
    <property type="match status" value="1"/>
</dbReference>
<dbReference type="GO" id="GO:0046854">
    <property type="term" value="P:phosphatidylinositol phosphate biosynthetic process"/>
    <property type="evidence" value="ECO:0007669"/>
    <property type="project" value="InterPro"/>
</dbReference>
<comment type="catalytic activity">
    <reaction evidence="1 9">
        <text>a myo-inositol phosphate + H2O = myo-inositol + phosphate</text>
        <dbReference type="Rhea" id="RHEA:24056"/>
        <dbReference type="ChEBI" id="CHEBI:15377"/>
        <dbReference type="ChEBI" id="CHEBI:17268"/>
        <dbReference type="ChEBI" id="CHEBI:43474"/>
        <dbReference type="ChEBI" id="CHEBI:84139"/>
        <dbReference type="EC" id="3.1.3.25"/>
    </reaction>
</comment>
<dbReference type="GO" id="GO:0007165">
    <property type="term" value="P:signal transduction"/>
    <property type="evidence" value="ECO:0007669"/>
    <property type="project" value="TreeGrafter"/>
</dbReference>
<evidence type="ECO:0000256" key="8">
    <source>
        <dbReference type="PIRSR" id="PIRSR600760-2"/>
    </source>
</evidence>
<evidence type="ECO:0000256" key="5">
    <source>
        <dbReference type="ARBA" id="ARBA00022801"/>
    </source>
</evidence>
<dbReference type="InterPro" id="IPR022337">
    <property type="entry name" value="Inositol_monophosphatase_SuhB"/>
</dbReference>
<dbReference type="PRINTS" id="PR01959">
    <property type="entry name" value="SBIMPHPHTASE"/>
</dbReference>
<dbReference type="GO" id="GO:0006020">
    <property type="term" value="P:inositol metabolic process"/>
    <property type="evidence" value="ECO:0007669"/>
    <property type="project" value="TreeGrafter"/>
</dbReference>